<evidence type="ECO:0008006" key="3">
    <source>
        <dbReference type="Google" id="ProtNLM"/>
    </source>
</evidence>
<name>A0A976SJA7_THEOR</name>
<gene>
    <name evidence="1" type="ORF">MACK_003552</name>
</gene>
<evidence type="ECO:0000313" key="2">
    <source>
        <dbReference type="Proteomes" id="UP000244811"/>
    </source>
</evidence>
<dbReference type="Proteomes" id="UP000244811">
    <property type="component" value="Chromosome 2"/>
</dbReference>
<dbReference type="EMBL" id="CP056071">
    <property type="protein sequence ID" value="UVC49930.1"/>
    <property type="molecule type" value="Genomic_DNA"/>
</dbReference>
<sequence length="237" mass="27143">MLKLLLLTSSLAHALLYTKQQCVEFDVESTHFGDHLTVLDNPDLLVVKVKDPKKHILGQIKLGNLFEKGNCNYLSRHIAIDKSNEKKRVKVVTDYSTGRSIVSEYIEESYGKYKVLRRNPFSLNLDDTLPEHVHNVYDNHHELNKIQVKNSFQELKIGTVTLGDHVIDDLPNSLERIIYIWDSEDGTRTVKVDTHLNDNRLLSDTFVEESPGSKKYLKKIKCGNGCLQFTGCWDDSK</sequence>
<evidence type="ECO:0000313" key="1">
    <source>
        <dbReference type="EMBL" id="UVC49930.1"/>
    </source>
</evidence>
<reference evidence="1" key="1">
    <citation type="submission" date="2022-07" db="EMBL/GenBank/DDBJ databases">
        <title>Evaluation of T. orientalis genome assembly methods using nanopore sequencing and analysis of variation between genomes.</title>
        <authorList>
            <person name="Yam J."/>
            <person name="Micallef M.L."/>
            <person name="Liu M."/>
            <person name="Djordjevic S.P."/>
            <person name="Bogema D.R."/>
            <person name="Jenkins C."/>
        </authorList>
    </citation>
    <scope>NUCLEOTIDE SEQUENCE</scope>
    <source>
        <strain evidence="1">Goon Nure</strain>
    </source>
</reference>
<organism evidence="1 2">
    <name type="scientific">Theileria orientalis</name>
    <dbReference type="NCBI Taxonomy" id="68886"/>
    <lineage>
        <taxon>Eukaryota</taxon>
        <taxon>Sar</taxon>
        <taxon>Alveolata</taxon>
        <taxon>Apicomplexa</taxon>
        <taxon>Aconoidasida</taxon>
        <taxon>Piroplasmida</taxon>
        <taxon>Theileriidae</taxon>
        <taxon>Theileria</taxon>
    </lineage>
</organism>
<protein>
    <recommendedName>
        <fullName evidence="3">Signal peptide-containing protein</fullName>
    </recommendedName>
</protein>
<dbReference type="AlphaFoldDB" id="A0A976SJA7"/>
<proteinExistence type="predicted"/>
<accession>A0A976SJA7</accession>